<keyword evidence="8 10" id="KW-1208">Phospholipid metabolism</keyword>
<accession>A0A316U655</accession>
<dbReference type="EC" id="2.7.8.5" evidence="10"/>
<dbReference type="Proteomes" id="UP000245942">
    <property type="component" value="Unassembled WGS sequence"/>
</dbReference>
<comment type="function">
    <text evidence="10">Functions in the biosynthesis of the anionic phospholipids phosphatidylglycerol and cardiolipin.</text>
</comment>
<evidence type="ECO:0000256" key="6">
    <source>
        <dbReference type="ARBA" id="ARBA00023098"/>
    </source>
</evidence>
<keyword evidence="10" id="KW-0067">ATP-binding</keyword>
<comment type="similarity">
    <text evidence="2 10">Belongs to the CDP-alcohol phosphatidyltransferase class-II family.</text>
</comment>
<dbReference type="InterPro" id="IPR016270">
    <property type="entry name" value="PGS1"/>
</dbReference>
<evidence type="ECO:0000256" key="3">
    <source>
        <dbReference type="ARBA" id="ARBA00022516"/>
    </source>
</evidence>
<dbReference type="GO" id="GO:0005524">
    <property type="term" value="F:ATP binding"/>
    <property type="evidence" value="ECO:0007669"/>
    <property type="project" value="UniProtKB-KW"/>
</dbReference>
<organism evidence="12 13">
    <name type="scientific">Pseudomicrostroma glucosiphilum</name>
    <dbReference type="NCBI Taxonomy" id="1684307"/>
    <lineage>
        <taxon>Eukaryota</taxon>
        <taxon>Fungi</taxon>
        <taxon>Dikarya</taxon>
        <taxon>Basidiomycota</taxon>
        <taxon>Ustilaginomycotina</taxon>
        <taxon>Exobasidiomycetes</taxon>
        <taxon>Microstromatales</taxon>
        <taxon>Microstromatales incertae sedis</taxon>
        <taxon>Pseudomicrostroma</taxon>
    </lineage>
</organism>
<comment type="pathway">
    <text evidence="1 10">Phospholipid metabolism; phosphatidylglycerol biosynthesis; phosphatidylglycerol from CDP-diacylglycerol: step 1/2.</text>
</comment>
<evidence type="ECO:0000313" key="13">
    <source>
        <dbReference type="Proteomes" id="UP000245942"/>
    </source>
</evidence>
<keyword evidence="4 10" id="KW-0808">Transferase</keyword>
<proteinExistence type="inferred from homology"/>
<dbReference type="OrthoDB" id="10250191at2759"/>
<evidence type="ECO:0000256" key="4">
    <source>
        <dbReference type="ARBA" id="ARBA00022679"/>
    </source>
</evidence>
<dbReference type="SMART" id="SM00155">
    <property type="entry name" value="PLDc"/>
    <property type="match status" value="2"/>
</dbReference>
<dbReference type="GO" id="GO:0005739">
    <property type="term" value="C:mitochondrion"/>
    <property type="evidence" value="ECO:0007669"/>
    <property type="project" value="UniProtKB-SubCell"/>
</dbReference>
<evidence type="ECO:0000256" key="9">
    <source>
        <dbReference type="ARBA" id="ARBA00048586"/>
    </source>
</evidence>
<dbReference type="GeneID" id="37014253"/>
<dbReference type="RefSeq" id="XP_025347850.1">
    <property type="nucleotide sequence ID" value="XM_025492519.1"/>
</dbReference>
<dbReference type="STRING" id="1684307.A0A316U655"/>
<dbReference type="AlphaFoldDB" id="A0A316U655"/>
<evidence type="ECO:0000256" key="5">
    <source>
        <dbReference type="ARBA" id="ARBA00022737"/>
    </source>
</evidence>
<comment type="subcellular location">
    <subcellularLocation>
        <location evidence="10">Mitochondrion</location>
    </subcellularLocation>
</comment>
<keyword evidence="13" id="KW-1185">Reference proteome</keyword>
<dbReference type="GO" id="GO:0008444">
    <property type="term" value="F:CDP-diacylglycerol-glycerol-3-phosphate 3-phosphatidyltransferase activity"/>
    <property type="evidence" value="ECO:0007669"/>
    <property type="project" value="UniProtKB-EC"/>
</dbReference>
<keyword evidence="6 10" id="KW-0443">Lipid metabolism</keyword>
<evidence type="ECO:0000256" key="2">
    <source>
        <dbReference type="ARBA" id="ARBA00010682"/>
    </source>
</evidence>
<keyword evidence="10" id="KW-0547">Nucleotide-binding</keyword>
<dbReference type="PANTHER" id="PTHR12586">
    <property type="entry name" value="CDP-DIACYLGLYCEROL--SERINE O-PHOSPHATIDYLTRANSFERASE"/>
    <property type="match status" value="1"/>
</dbReference>
<evidence type="ECO:0000256" key="8">
    <source>
        <dbReference type="ARBA" id="ARBA00023264"/>
    </source>
</evidence>
<dbReference type="UniPathway" id="UPA00084">
    <property type="reaction ID" value="UER00503"/>
</dbReference>
<evidence type="ECO:0000256" key="10">
    <source>
        <dbReference type="RuleBase" id="RU365024"/>
    </source>
</evidence>
<dbReference type="EMBL" id="KZ819327">
    <property type="protein sequence ID" value="PWN20690.1"/>
    <property type="molecule type" value="Genomic_DNA"/>
</dbReference>
<feature type="domain" description="PLD phosphodiesterase" evidence="11">
    <location>
        <begin position="225"/>
        <end position="251"/>
    </location>
</feature>
<keyword evidence="5" id="KW-0677">Repeat</keyword>
<keyword evidence="7 10" id="KW-0594">Phospholipid biosynthesis</keyword>
<sequence length="610" mass="67968">MATGGILIETRAVLTGVGAPCVRRCYAGVSGKPKSVTHSCRTFTASAQACLPKAPQLAQPTSTWNPIRGKVRSSYGVTRVPKDSFSKRIAHKLSLPRFKARSGDVRILQTPAAFYDEVRAIIGRAEERIYFSSLYIGKGETELIDCIRQALRKKPYLKVLLLADALRSTREGPLTEANGKINGSGASLLAALVRDFPHQVDVRLYRTPGLPVWLEKVIGKRLVEGAGLQHMKIYGGDDEVIISGANLSNDYFTNRQDRYVHVQRHRLLSNYLHSLVLLTSRFSYNLKASAAASSSLTHHAPYDLHWDDGSDLLLSEDEDGNVTEEASLSIAPKKSKEYAFAETAGVALREFTDRWRIHTEAAKKRRAQDERADDEVDTFIVPVIQMGPMAIRQETDAMPLLFEAIEQQEAPIQETLPAAVKKGRLPAPRATIDFTSGYFSLYPLYKSLILKAPTSIRTRIITAAPISNGFFGSKGISRHLPPAYTWLESKFWDAVKREGKKKSIEIREWERDGWTYHSKGVWHTSSTQSAPTLTLIGSSNFGSRSALRDLECTLLIETAPSSSLSRSLKKEIDALREHATVPVNTELFRREDRKVHWGVKLATELIKGRL</sequence>
<evidence type="ECO:0000256" key="7">
    <source>
        <dbReference type="ARBA" id="ARBA00023209"/>
    </source>
</evidence>
<dbReference type="PROSITE" id="PS50035">
    <property type="entry name" value="PLD"/>
    <property type="match status" value="1"/>
</dbReference>
<dbReference type="GO" id="GO:0032049">
    <property type="term" value="P:cardiolipin biosynthetic process"/>
    <property type="evidence" value="ECO:0007669"/>
    <property type="project" value="InterPro"/>
</dbReference>
<evidence type="ECO:0000313" key="12">
    <source>
        <dbReference type="EMBL" id="PWN20690.1"/>
    </source>
</evidence>
<dbReference type="SUPFAM" id="SSF56024">
    <property type="entry name" value="Phospholipase D/nuclease"/>
    <property type="match status" value="2"/>
</dbReference>
<comment type="catalytic activity">
    <reaction evidence="9 10">
        <text>a CDP-1,2-diacyl-sn-glycerol + sn-glycerol 3-phosphate = a 1,2-diacyl-sn-glycero-3-phospho-(1'-sn-glycero-3'-phosphate) + CMP + H(+)</text>
        <dbReference type="Rhea" id="RHEA:12593"/>
        <dbReference type="ChEBI" id="CHEBI:15378"/>
        <dbReference type="ChEBI" id="CHEBI:57597"/>
        <dbReference type="ChEBI" id="CHEBI:58332"/>
        <dbReference type="ChEBI" id="CHEBI:60110"/>
        <dbReference type="ChEBI" id="CHEBI:60377"/>
        <dbReference type="EC" id="2.7.8.5"/>
    </reaction>
</comment>
<evidence type="ECO:0000259" key="11">
    <source>
        <dbReference type="PROSITE" id="PS50035"/>
    </source>
</evidence>
<dbReference type="InterPro" id="IPR001736">
    <property type="entry name" value="PLipase_D/transphosphatidylase"/>
</dbReference>
<protein>
    <recommendedName>
        <fullName evidence="10">CDP-diacylglycerol--glycerol-3-phosphate 3-phosphatidyltransferase</fullName>
        <ecNumber evidence="10">2.7.8.5</ecNumber>
    </recommendedName>
</protein>
<gene>
    <name evidence="12" type="ORF">BCV69DRAFT_282909</name>
</gene>
<name>A0A316U655_9BASI</name>
<keyword evidence="3 10" id="KW-0444">Lipid biosynthesis</keyword>
<dbReference type="Gene3D" id="3.30.870.10">
    <property type="entry name" value="Endonuclease Chain A"/>
    <property type="match status" value="2"/>
</dbReference>
<evidence type="ECO:0000256" key="1">
    <source>
        <dbReference type="ARBA" id="ARBA00005042"/>
    </source>
</evidence>
<dbReference type="CDD" id="cd09137">
    <property type="entry name" value="PLDc_PGS1_euk_2"/>
    <property type="match status" value="1"/>
</dbReference>
<keyword evidence="10" id="KW-0496">Mitochondrion</keyword>
<dbReference type="CDD" id="cd09135">
    <property type="entry name" value="PLDc_PGS1_euk_1"/>
    <property type="match status" value="1"/>
</dbReference>
<dbReference type="PANTHER" id="PTHR12586:SF1">
    <property type="entry name" value="CDP-DIACYLGLYCEROL--GLYCEROL-3-PHOSPHATE 3-PHOSPHATIDYLTRANSFERASE, MITOCHONDRIAL"/>
    <property type="match status" value="1"/>
</dbReference>
<reference evidence="12 13" key="1">
    <citation type="journal article" date="2018" name="Mol. Biol. Evol.">
        <title>Broad Genomic Sampling Reveals a Smut Pathogenic Ancestry of the Fungal Clade Ustilaginomycotina.</title>
        <authorList>
            <person name="Kijpornyongpan T."/>
            <person name="Mondo S.J."/>
            <person name="Barry K."/>
            <person name="Sandor L."/>
            <person name="Lee J."/>
            <person name="Lipzen A."/>
            <person name="Pangilinan J."/>
            <person name="LaButti K."/>
            <person name="Hainaut M."/>
            <person name="Henrissat B."/>
            <person name="Grigoriev I.V."/>
            <person name="Spatafora J.W."/>
            <person name="Aime M.C."/>
        </authorList>
    </citation>
    <scope>NUCLEOTIDE SEQUENCE [LARGE SCALE GENOMIC DNA]</scope>
    <source>
        <strain evidence="12 13">MCA 4718</strain>
    </source>
</reference>